<dbReference type="PRINTS" id="PR00080">
    <property type="entry name" value="SDRFAMILY"/>
</dbReference>
<dbReference type="PRINTS" id="PR00081">
    <property type="entry name" value="GDHRDH"/>
</dbReference>
<evidence type="ECO:0000256" key="1">
    <source>
        <dbReference type="ARBA" id="ARBA00006484"/>
    </source>
</evidence>
<sequence>MERAVVGSTPLPTDSAALLDLEGRVAVVTGASRGIGKATAEIFARMGAGVALVSRREEMLADAAGELVDKGATGAVRYYVANAGEPDQVEETVQTILADFGHIDILINNAATNPYYGRLTGLDFSRAAKTAQVNLIGPVMWTRHAWAASMRAHGGAVVNVASLGAYTVERGAGFYAATKAALVNLTKQLAAELGPCVRVNAIAPGLVKTDMARVLWEGKEDEIASALPARRLGIPADIAQATLFLVSDAASWITGHTLVVDGGALAMPLIGMDH</sequence>
<reference evidence="3 4" key="1">
    <citation type="submission" date="2019-03" db="EMBL/GenBank/DDBJ databases">
        <title>Genomic Encyclopedia of Type Strains, Phase IV (KMG-IV): sequencing the most valuable type-strain genomes for metagenomic binning, comparative biology and taxonomic classification.</title>
        <authorList>
            <person name="Goeker M."/>
        </authorList>
    </citation>
    <scope>NUCLEOTIDE SEQUENCE [LARGE SCALE GENOMIC DNA]</scope>
    <source>
        <strain evidence="3 4">DSM 45765</strain>
    </source>
</reference>
<organism evidence="3 4">
    <name type="scientific">Tamaricihabitans halophyticus</name>
    <dbReference type="NCBI Taxonomy" id="1262583"/>
    <lineage>
        <taxon>Bacteria</taxon>
        <taxon>Bacillati</taxon>
        <taxon>Actinomycetota</taxon>
        <taxon>Actinomycetes</taxon>
        <taxon>Pseudonocardiales</taxon>
        <taxon>Pseudonocardiaceae</taxon>
        <taxon>Tamaricihabitans</taxon>
    </lineage>
</organism>
<evidence type="ECO:0000313" key="4">
    <source>
        <dbReference type="Proteomes" id="UP000294911"/>
    </source>
</evidence>
<gene>
    <name evidence="3" type="ORF">EV191_11258</name>
</gene>
<dbReference type="CDD" id="cd05233">
    <property type="entry name" value="SDR_c"/>
    <property type="match status" value="1"/>
</dbReference>
<dbReference type="Gene3D" id="3.40.50.720">
    <property type="entry name" value="NAD(P)-binding Rossmann-like Domain"/>
    <property type="match status" value="1"/>
</dbReference>
<comment type="caution">
    <text evidence="3">The sequence shown here is derived from an EMBL/GenBank/DDBJ whole genome shotgun (WGS) entry which is preliminary data.</text>
</comment>
<keyword evidence="4" id="KW-1185">Reference proteome</keyword>
<protein>
    <submittedName>
        <fullName evidence="3">NAD(P)-dependent dehydrogenase (Short-subunit alcohol dehydrogenase family)</fullName>
    </submittedName>
</protein>
<dbReference type="InterPro" id="IPR036291">
    <property type="entry name" value="NAD(P)-bd_dom_sf"/>
</dbReference>
<evidence type="ECO:0000256" key="2">
    <source>
        <dbReference type="ARBA" id="ARBA00023002"/>
    </source>
</evidence>
<dbReference type="FunFam" id="3.40.50.720:FF:000084">
    <property type="entry name" value="Short-chain dehydrogenase reductase"/>
    <property type="match status" value="1"/>
</dbReference>
<keyword evidence="2" id="KW-0560">Oxidoreductase</keyword>
<dbReference type="EMBL" id="SLXQ01000012">
    <property type="protein sequence ID" value="TCP47264.1"/>
    <property type="molecule type" value="Genomic_DNA"/>
</dbReference>
<name>A0A4R2QFI1_9PSEU</name>
<dbReference type="RefSeq" id="WP_243659152.1">
    <property type="nucleotide sequence ID" value="NZ_SLXQ01000012.1"/>
</dbReference>
<dbReference type="InterPro" id="IPR002347">
    <property type="entry name" value="SDR_fam"/>
</dbReference>
<dbReference type="InterPro" id="IPR020904">
    <property type="entry name" value="Sc_DH/Rdtase_CS"/>
</dbReference>
<dbReference type="NCBIfam" id="NF005559">
    <property type="entry name" value="PRK07231.1"/>
    <property type="match status" value="1"/>
</dbReference>
<dbReference type="GO" id="GO:0016491">
    <property type="term" value="F:oxidoreductase activity"/>
    <property type="evidence" value="ECO:0007669"/>
    <property type="project" value="UniProtKB-KW"/>
</dbReference>
<dbReference type="PROSITE" id="PS00061">
    <property type="entry name" value="ADH_SHORT"/>
    <property type="match status" value="1"/>
</dbReference>
<evidence type="ECO:0000313" key="3">
    <source>
        <dbReference type="EMBL" id="TCP47264.1"/>
    </source>
</evidence>
<dbReference type="PANTHER" id="PTHR43943">
    <property type="entry name" value="DEHYDROGENASE/REDUCTASE (SDR FAMILY) MEMBER 4"/>
    <property type="match status" value="1"/>
</dbReference>
<accession>A0A4R2QFI1</accession>
<proteinExistence type="inferred from homology"/>
<dbReference type="SUPFAM" id="SSF51735">
    <property type="entry name" value="NAD(P)-binding Rossmann-fold domains"/>
    <property type="match status" value="1"/>
</dbReference>
<dbReference type="AlphaFoldDB" id="A0A4R2QFI1"/>
<dbReference type="Proteomes" id="UP000294911">
    <property type="component" value="Unassembled WGS sequence"/>
</dbReference>
<dbReference type="PANTHER" id="PTHR43943:SF2">
    <property type="entry name" value="DEHYDROGENASE_REDUCTASE 4"/>
    <property type="match status" value="1"/>
</dbReference>
<comment type="similarity">
    <text evidence="1">Belongs to the short-chain dehydrogenases/reductases (SDR) family.</text>
</comment>
<dbReference type="Pfam" id="PF13561">
    <property type="entry name" value="adh_short_C2"/>
    <property type="match status" value="1"/>
</dbReference>